<dbReference type="Pfam" id="PF17782">
    <property type="entry name" value="WHD_DprA"/>
    <property type="match status" value="1"/>
</dbReference>
<dbReference type="RefSeq" id="WP_342588520.1">
    <property type="nucleotide sequence ID" value="NZ_JAHBRY010000001.1"/>
</dbReference>
<dbReference type="InterPro" id="IPR036388">
    <property type="entry name" value="WH-like_DNA-bd_sf"/>
</dbReference>
<accession>A0A2V3U6P4</accession>
<dbReference type="PANTHER" id="PTHR43022">
    <property type="entry name" value="PROTEIN SMF"/>
    <property type="match status" value="1"/>
</dbReference>
<evidence type="ECO:0000259" key="4">
    <source>
        <dbReference type="Pfam" id="PF17782"/>
    </source>
</evidence>
<dbReference type="InterPro" id="IPR057666">
    <property type="entry name" value="DrpA_SLOG"/>
</dbReference>
<proteinExistence type="inferred from homology"/>
<evidence type="ECO:0000259" key="3">
    <source>
        <dbReference type="Pfam" id="PF02481"/>
    </source>
</evidence>
<comment type="similarity">
    <text evidence="1">Belongs to the DprA/Smf family.</text>
</comment>
<evidence type="ECO:0000313" key="5">
    <source>
        <dbReference type="EMBL" id="PXW58158.1"/>
    </source>
</evidence>
<dbReference type="EMBL" id="QJJK01000006">
    <property type="protein sequence ID" value="PXW58158.1"/>
    <property type="molecule type" value="Genomic_DNA"/>
</dbReference>
<evidence type="ECO:0000313" key="6">
    <source>
        <dbReference type="Proteomes" id="UP000248021"/>
    </source>
</evidence>
<organism evidence="5 6">
    <name type="scientific">Chelatococcus asaccharovorans</name>
    <dbReference type="NCBI Taxonomy" id="28210"/>
    <lineage>
        <taxon>Bacteria</taxon>
        <taxon>Pseudomonadati</taxon>
        <taxon>Pseudomonadota</taxon>
        <taxon>Alphaproteobacteria</taxon>
        <taxon>Hyphomicrobiales</taxon>
        <taxon>Chelatococcaceae</taxon>
        <taxon>Chelatococcus</taxon>
    </lineage>
</organism>
<keyword evidence="6" id="KW-1185">Reference proteome</keyword>
<dbReference type="SUPFAM" id="SSF102405">
    <property type="entry name" value="MCP/YpsA-like"/>
    <property type="match status" value="1"/>
</dbReference>
<gene>
    <name evidence="5" type="ORF">C7450_106334</name>
</gene>
<evidence type="ECO:0000256" key="1">
    <source>
        <dbReference type="ARBA" id="ARBA00006525"/>
    </source>
</evidence>
<dbReference type="PANTHER" id="PTHR43022:SF1">
    <property type="entry name" value="PROTEIN SMF"/>
    <property type="match status" value="1"/>
</dbReference>
<dbReference type="Pfam" id="PF02481">
    <property type="entry name" value="DNA_processg_A"/>
    <property type="match status" value="1"/>
</dbReference>
<dbReference type="Pfam" id="PF21102">
    <property type="entry name" value="DprA_N"/>
    <property type="match status" value="1"/>
</dbReference>
<dbReference type="Proteomes" id="UP000248021">
    <property type="component" value="Unassembled WGS sequence"/>
</dbReference>
<evidence type="ECO:0000256" key="2">
    <source>
        <dbReference type="SAM" id="MobiDB-lite"/>
    </source>
</evidence>
<dbReference type="NCBIfam" id="TIGR00732">
    <property type="entry name" value="dprA"/>
    <property type="match status" value="1"/>
</dbReference>
<protein>
    <submittedName>
        <fullName evidence="5">DNA processing protein</fullName>
    </submittedName>
</protein>
<dbReference type="Gene3D" id="3.40.50.450">
    <property type="match status" value="1"/>
</dbReference>
<dbReference type="InterPro" id="IPR003488">
    <property type="entry name" value="DprA"/>
</dbReference>
<comment type="caution">
    <text evidence="5">The sequence shown here is derived from an EMBL/GenBank/DDBJ whole genome shotgun (WGS) entry which is preliminary data.</text>
</comment>
<feature type="domain" description="DprA winged helix" evidence="4">
    <location>
        <begin position="354"/>
        <end position="408"/>
    </location>
</feature>
<reference evidence="5 6" key="1">
    <citation type="submission" date="2018-05" db="EMBL/GenBank/DDBJ databases">
        <title>Genomic Encyclopedia of Type Strains, Phase IV (KMG-IV): sequencing the most valuable type-strain genomes for metagenomic binning, comparative biology and taxonomic classification.</title>
        <authorList>
            <person name="Goeker M."/>
        </authorList>
    </citation>
    <scope>NUCLEOTIDE SEQUENCE [LARGE SCALE GENOMIC DNA]</scope>
    <source>
        <strain evidence="5 6">DSM 6462</strain>
    </source>
</reference>
<dbReference type="InterPro" id="IPR041614">
    <property type="entry name" value="DprA_WH"/>
</dbReference>
<dbReference type="Gene3D" id="1.10.10.10">
    <property type="entry name" value="Winged helix-like DNA-binding domain superfamily/Winged helix DNA-binding domain"/>
    <property type="match status" value="1"/>
</dbReference>
<sequence>MGGLRLTDDQRLSWLRLMRSESIGPRSFRSLLSRYGSADAALAALPEIARRRGRPLRIATLAEVEREMASARRLGVRFLALGEAEYPTLLREIDSAPPLIAVRGEGAALGRPMVAIVGSRNASAAGLKFTERLAAGLGKAGFVVVSGLARGIDTRAHVASLASGTVAVLAGGHDRIYPAENEGLLARILSSGGVLSEMPMGYEPRGRDFPRRNRIVSGLCFGVVVVEAARRSGSLITARFAAEQGREVFAVPGSPLDPRAEGTNDLIRDGATLCADPDHVVSALAPLIGQAPPPTGAWNEHPVDRGGEPLWDELEGLDVAPPPAMPIPPAYAAGETDPDLGPEGAPEGLSSSGPLAEGHSPHGRHLLALLGPQPLPLDDLSRASGLAAREIQRAIVELELGGYVQRHANNSVSLK</sequence>
<name>A0A2V3U6P4_9HYPH</name>
<feature type="domain" description="Smf/DprA SLOG" evidence="3">
    <location>
        <begin position="78"/>
        <end position="284"/>
    </location>
</feature>
<dbReference type="AlphaFoldDB" id="A0A2V3U6P4"/>
<dbReference type="GO" id="GO:0009294">
    <property type="term" value="P:DNA-mediated transformation"/>
    <property type="evidence" value="ECO:0007669"/>
    <property type="project" value="InterPro"/>
</dbReference>
<feature type="region of interest" description="Disordered" evidence="2">
    <location>
        <begin position="331"/>
        <end position="367"/>
    </location>
</feature>